<keyword evidence="1" id="KW-0004">4Fe-4S</keyword>
<dbReference type="Gene3D" id="1.10.30.20">
    <property type="entry name" value="Bacterial XPD DNA helicase, FeS cluster domain"/>
    <property type="match status" value="1"/>
</dbReference>
<keyword evidence="5" id="KW-0378">Hydrolase</keyword>
<keyword evidence="8" id="KW-0408">Iron</keyword>
<dbReference type="Pfam" id="PF00270">
    <property type="entry name" value="DEAD"/>
    <property type="match status" value="1"/>
</dbReference>
<evidence type="ECO:0000256" key="1">
    <source>
        <dbReference type="ARBA" id="ARBA00022485"/>
    </source>
</evidence>
<evidence type="ECO:0000256" key="6">
    <source>
        <dbReference type="ARBA" id="ARBA00022806"/>
    </source>
</evidence>
<evidence type="ECO:0000256" key="11">
    <source>
        <dbReference type="ARBA" id="ARBA00023204"/>
    </source>
</evidence>
<keyword evidence="3" id="KW-0547">Nucleotide-binding</keyword>
<dbReference type="AlphaFoldDB" id="A0A498RCK4"/>
<evidence type="ECO:0000256" key="12">
    <source>
        <dbReference type="ARBA" id="ARBA00023235"/>
    </source>
</evidence>
<evidence type="ECO:0000259" key="14">
    <source>
        <dbReference type="PROSITE" id="PS51193"/>
    </source>
</evidence>
<keyword evidence="12" id="KW-0413">Isomerase</keyword>
<evidence type="ECO:0000256" key="2">
    <source>
        <dbReference type="ARBA" id="ARBA00022723"/>
    </source>
</evidence>
<dbReference type="InterPro" id="IPR042493">
    <property type="entry name" value="XPD_DNA_FeS"/>
</dbReference>
<evidence type="ECO:0000256" key="8">
    <source>
        <dbReference type="ARBA" id="ARBA00023004"/>
    </source>
</evidence>
<sequence length="787" mass="90028">MSEKYILKISVRNLVEFVLRTGDLTTGFSGSARAAEGSKVHRRLQKAQGEDYQAEVALTYETERADMLLKVSGRADGVIVSEDENGLRKVTIDEIKSTTRPVDLIRETDNPVYWAQAKCYAYFYAVQNGLNSIQVRLTYCQYISWEMKQFYQEISVADLARFFSELIDRYYAWAQQMRQWADQRDSSAREMEFPFASYREGQRRLAVAVYQTIRSGRKLYAQAPTGTGKTMAVLFPAVKAMGMGLVEKIFFLTAKTVTRSLVEEAFDKLRRQGLRYKTLTITAKDKICFLPEAACDPEECPYSKGYFDRLNTALADIWRVDAFTRPVVEEYARKHNLCPFEFSLDLALWADCIICDYNYVFDPQVYLRRFFQEEGGDYCFLADEAHNLVDRAREMFSASLDKKTFLELRRSVKTGLPKLAKAVTAVNTCLLKLGKLCSGESNFAVKREMPQDLFAPLRKFIGVAEEWLVRNEPADYKDAVREVYFAVYAFLRIAENYDEHYVTYIERNHKEVKIKLFCVEPSFLLGQAMERGRAGIFFSATLTPLDYFAAVLGGNEQDGWLTVASPFARNHLCLMVADQVSTTYQRRAQTYDRVVEHIAAAVDGKKGNYLIFLPSYAYMEEIADRFAVQYPRMRTIRQTGSMTEEERLIFLDHFTVGNQEPLVGFVVLGGIFGEGIDLTGTRLLGAVVVGVGLPQLCREKDIIRDYFNALNGNGFEYAYLYPGMNKVLQAAGRVIRTETDKGIVLLIDERFSQARYRRLFPPEWRGAVAVKDCRDIAGITHLFWQDI</sequence>
<keyword evidence="9" id="KW-0411">Iron-sulfur</keyword>
<keyword evidence="7" id="KW-0067">ATP-binding</keyword>
<feature type="domain" description="Helicase ATP-binding" evidence="14">
    <location>
        <begin position="188"/>
        <end position="437"/>
    </location>
</feature>
<dbReference type="InterPro" id="IPR006554">
    <property type="entry name" value="Helicase-like_DEXD_c2"/>
</dbReference>
<dbReference type="EMBL" id="UPPP01000105">
    <property type="protein sequence ID" value="VBB09151.1"/>
    <property type="molecule type" value="Genomic_DNA"/>
</dbReference>
<protein>
    <submittedName>
        <fullName evidence="15">Dead2</fullName>
    </submittedName>
</protein>
<dbReference type="Gene3D" id="3.90.320.10">
    <property type="match status" value="1"/>
</dbReference>
<evidence type="ECO:0000256" key="9">
    <source>
        <dbReference type="ARBA" id="ARBA00023014"/>
    </source>
</evidence>
<dbReference type="InterPro" id="IPR011545">
    <property type="entry name" value="DEAD/DEAH_box_helicase_dom"/>
</dbReference>
<keyword evidence="10" id="KW-0238">DNA-binding</keyword>
<keyword evidence="6" id="KW-0347">Helicase</keyword>
<dbReference type="InterPro" id="IPR010614">
    <property type="entry name" value="RAD3-like_helicase_DEAD"/>
</dbReference>
<evidence type="ECO:0000256" key="10">
    <source>
        <dbReference type="ARBA" id="ARBA00023125"/>
    </source>
</evidence>
<reference evidence="15 16" key="1">
    <citation type="submission" date="2018-06" db="EMBL/GenBank/DDBJ databases">
        <authorList>
            <person name="Strepis N."/>
        </authorList>
    </citation>
    <scope>NUCLEOTIDE SEQUENCE [LARGE SCALE GENOMIC DNA]</scope>
    <source>
        <strain evidence="15">LUCI</strain>
    </source>
</reference>
<dbReference type="GO" id="GO:0046872">
    <property type="term" value="F:metal ion binding"/>
    <property type="evidence" value="ECO:0007669"/>
    <property type="project" value="UniProtKB-KW"/>
</dbReference>
<dbReference type="GO" id="GO:0003678">
    <property type="term" value="F:DNA helicase activity"/>
    <property type="evidence" value="ECO:0007669"/>
    <property type="project" value="InterPro"/>
</dbReference>
<dbReference type="InterPro" id="IPR027417">
    <property type="entry name" value="P-loop_NTPase"/>
</dbReference>
<keyword evidence="16" id="KW-1185">Reference proteome</keyword>
<dbReference type="InterPro" id="IPR011604">
    <property type="entry name" value="PDDEXK-like_dom_sf"/>
</dbReference>
<comment type="similarity">
    <text evidence="13">Belongs to the helicase family. DinG subfamily.</text>
</comment>
<dbReference type="Pfam" id="PF13307">
    <property type="entry name" value="Helicase_C_2"/>
    <property type="match status" value="1"/>
</dbReference>
<dbReference type="Pfam" id="PF06733">
    <property type="entry name" value="DEAD_2"/>
    <property type="match status" value="1"/>
</dbReference>
<dbReference type="PROSITE" id="PS51193">
    <property type="entry name" value="HELICASE_ATP_BIND_2"/>
    <property type="match status" value="1"/>
</dbReference>
<keyword evidence="4" id="KW-0227">DNA damage</keyword>
<evidence type="ECO:0000256" key="4">
    <source>
        <dbReference type="ARBA" id="ARBA00022763"/>
    </source>
</evidence>
<evidence type="ECO:0000256" key="5">
    <source>
        <dbReference type="ARBA" id="ARBA00022801"/>
    </source>
</evidence>
<dbReference type="InterPro" id="IPR006555">
    <property type="entry name" value="ATP-dep_Helicase_C"/>
</dbReference>
<dbReference type="GO" id="GO:0005524">
    <property type="term" value="F:ATP binding"/>
    <property type="evidence" value="ECO:0007669"/>
    <property type="project" value="UniProtKB-KW"/>
</dbReference>
<dbReference type="InterPro" id="IPR014013">
    <property type="entry name" value="Helic_SF1/SF2_ATP-bd_DinG/Rad3"/>
</dbReference>
<dbReference type="Proteomes" id="UP000277811">
    <property type="component" value="Unassembled WGS sequence"/>
</dbReference>
<keyword evidence="2" id="KW-0479">Metal-binding</keyword>
<dbReference type="InterPro" id="IPR045028">
    <property type="entry name" value="DinG/Rad3-like"/>
</dbReference>
<keyword evidence="11" id="KW-0234">DNA repair</keyword>
<dbReference type="SUPFAM" id="SSF52540">
    <property type="entry name" value="P-loop containing nucleoside triphosphate hydrolases"/>
    <property type="match status" value="1"/>
</dbReference>
<dbReference type="Gene3D" id="3.40.50.300">
    <property type="entry name" value="P-loop containing nucleotide triphosphate hydrolases"/>
    <property type="match status" value="2"/>
</dbReference>
<evidence type="ECO:0000256" key="3">
    <source>
        <dbReference type="ARBA" id="ARBA00022741"/>
    </source>
</evidence>
<evidence type="ECO:0000256" key="7">
    <source>
        <dbReference type="ARBA" id="ARBA00022840"/>
    </source>
</evidence>
<proteinExistence type="inferred from homology"/>
<name>A0A498RCK4_9FIRM</name>
<accession>A0A498RCK4</accession>
<dbReference type="SMART" id="SM00491">
    <property type="entry name" value="HELICc2"/>
    <property type="match status" value="1"/>
</dbReference>
<dbReference type="GO" id="GO:0006281">
    <property type="term" value="P:DNA repair"/>
    <property type="evidence" value="ECO:0007669"/>
    <property type="project" value="UniProtKB-KW"/>
</dbReference>
<gene>
    <name evidence="15" type="ORF">LUCI_4437</name>
</gene>
<dbReference type="Gene3D" id="1.10.275.40">
    <property type="match status" value="1"/>
</dbReference>
<dbReference type="GO" id="GO:0003677">
    <property type="term" value="F:DNA binding"/>
    <property type="evidence" value="ECO:0007669"/>
    <property type="project" value="UniProtKB-KW"/>
</dbReference>
<dbReference type="SMART" id="SM00488">
    <property type="entry name" value="DEXDc2"/>
    <property type="match status" value="1"/>
</dbReference>
<dbReference type="PANTHER" id="PTHR11472">
    <property type="entry name" value="DNA REPAIR DEAD HELICASE RAD3/XP-D SUBFAMILY MEMBER"/>
    <property type="match status" value="1"/>
</dbReference>
<dbReference type="PANTHER" id="PTHR11472:SF34">
    <property type="entry name" value="REGULATOR OF TELOMERE ELONGATION HELICASE 1"/>
    <property type="match status" value="1"/>
</dbReference>
<evidence type="ECO:0000313" key="16">
    <source>
        <dbReference type="Proteomes" id="UP000277811"/>
    </source>
</evidence>
<dbReference type="GO" id="GO:0016818">
    <property type="term" value="F:hydrolase activity, acting on acid anhydrides, in phosphorus-containing anhydrides"/>
    <property type="evidence" value="ECO:0007669"/>
    <property type="project" value="InterPro"/>
</dbReference>
<evidence type="ECO:0000256" key="13">
    <source>
        <dbReference type="ARBA" id="ARBA00038058"/>
    </source>
</evidence>
<dbReference type="RefSeq" id="WP_122629960.1">
    <property type="nucleotide sequence ID" value="NZ_UPPP01000105.1"/>
</dbReference>
<dbReference type="GO" id="GO:0051539">
    <property type="term" value="F:4 iron, 4 sulfur cluster binding"/>
    <property type="evidence" value="ECO:0007669"/>
    <property type="project" value="UniProtKB-KW"/>
</dbReference>
<evidence type="ECO:0000313" key="15">
    <source>
        <dbReference type="EMBL" id="VBB09151.1"/>
    </source>
</evidence>
<dbReference type="OrthoDB" id="9765586at2"/>
<organism evidence="15 16">
    <name type="scientific">Lucifera butyrica</name>
    <dbReference type="NCBI Taxonomy" id="1351585"/>
    <lineage>
        <taxon>Bacteria</taxon>
        <taxon>Bacillati</taxon>
        <taxon>Bacillota</taxon>
        <taxon>Negativicutes</taxon>
        <taxon>Veillonellales</taxon>
        <taxon>Veillonellaceae</taxon>
        <taxon>Lucifera</taxon>
    </lineage>
</organism>